<dbReference type="Gene3D" id="3.20.20.100">
    <property type="entry name" value="NADP-dependent oxidoreductase domain"/>
    <property type="match status" value="1"/>
</dbReference>
<dbReference type="PANTHER" id="PTHR43312:SF1">
    <property type="entry name" value="NADP-DEPENDENT OXIDOREDUCTASE DOMAIN-CONTAINING PROTEIN"/>
    <property type="match status" value="1"/>
</dbReference>
<gene>
    <name evidence="2" type="ORF">EHF33_12895</name>
</gene>
<dbReference type="Pfam" id="PF00248">
    <property type="entry name" value="Aldo_ket_red"/>
    <property type="match status" value="1"/>
</dbReference>
<dbReference type="InterPro" id="IPR023210">
    <property type="entry name" value="NADP_OxRdtase_dom"/>
</dbReference>
<evidence type="ECO:0000313" key="2">
    <source>
        <dbReference type="EMBL" id="AZI43533.1"/>
    </source>
</evidence>
<dbReference type="InterPro" id="IPR036812">
    <property type="entry name" value="NAD(P)_OxRdtase_dom_sf"/>
</dbReference>
<dbReference type="CDD" id="cd19086">
    <property type="entry name" value="AKR_AKR11C1"/>
    <property type="match status" value="1"/>
</dbReference>
<dbReference type="EMBL" id="CP034183">
    <property type="protein sequence ID" value="AZI43533.1"/>
    <property type="molecule type" value="Genomic_DNA"/>
</dbReference>
<proteinExistence type="predicted"/>
<dbReference type="Proteomes" id="UP000276417">
    <property type="component" value="Chromosome 1"/>
</dbReference>
<dbReference type="SUPFAM" id="SSF51430">
    <property type="entry name" value="NAD(P)-linked oxidoreductase"/>
    <property type="match status" value="1"/>
</dbReference>
<evidence type="ECO:0000259" key="1">
    <source>
        <dbReference type="Pfam" id="PF00248"/>
    </source>
</evidence>
<sequence length="346" mass="38716">MEYRNIHGTDLNVSALGFGVWTVGTTWWGVKDEQMGEQLLRRAYDLGVTFFDNGDTYASGKAEELQRRALGDVRENIVIASKFGYDIYSNPERPGQQERPHDWTPVYLRKALEGSLKRLGTDYLDYYQLHNPRMNAIEQGSALADDLWAELAKLKDEGLIRAYGTALGPALNERQIEESIATIEQRRAPTQIIYNLLEQVIGEPLLKVAEAEQVSVIARVPHASGLLEGYMTLETEFEPGDHRNWRMTTNAKKKAWMEDGLQKAEQIDAQFVAGKGRTIGQLALQFALHSPMMASVLPNIYNQKGLDEYVAAFDAVPLTASEYGGIQALYADNFGLQTNLIGEVVK</sequence>
<dbReference type="KEGG" id="dph:EHF33_12895"/>
<keyword evidence="3" id="KW-1185">Reference proteome</keyword>
<dbReference type="PANTHER" id="PTHR43312">
    <property type="entry name" value="D-THREO-ALDOSE 1-DEHYDROGENASE"/>
    <property type="match status" value="1"/>
</dbReference>
<evidence type="ECO:0000313" key="3">
    <source>
        <dbReference type="Proteomes" id="UP000276417"/>
    </source>
</evidence>
<dbReference type="OrthoDB" id="9773828at2"/>
<protein>
    <submittedName>
        <fullName evidence="2">Aldo/keto reductase</fullName>
    </submittedName>
</protein>
<name>A0A3G8YEW7_9DEIO</name>
<feature type="domain" description="NADP-dependent oxidoreductase" evidence="1">
    <location>
        <begin position="16"/>
        <end position="330"/>
    </location>
</feature>
<dbReference type="RefSeq" id="WP_124872265.1">
    <property type="nucleotide sequence ID" value="NZ_CP034183.1"/>
</dbReference>
<dbReference type="AlphaFoldDB" id="A0A3G8YEW7"/>
<accession>A0A3G8YEW7</accession>
<dbReference type="InterPro" id="IPR053135">
    <property type="entry name" value="AKR2_Oxidoreductase"/>
</dbReference>
<reference evidence="2 3" key="1">
    <citation type="submission" date="2018-11" db="EMBL/GenBank/DDBJ databases">
        <title>Deinococcus shelandsis sp. nov., isolated from South Shetland Islands soil of Antarctica.</title>
        <authorList>
            <person name="Tian J."/>
        </authorList>
    </citation>
    <scope>NUCLEOTIDE SEQUENCE [LARGE SCALE GENOMIC DNA]</scope>
    <source>
        <strain evidence="2 3">S14-83T</strain>
    </source>
</reference>
<organism evidence="2 3">
    <name type="scientific">Deinococcus psychrotolerans</name>
    <dbReference type="NCBI Taxonomy" id="2489213"/>
    <lineage>
        <taxon>Bacteria</taxon>
        <taxon>Thermotogati</taxon>
        <taxon>Deinococcota</taxon>
        <taxon>Deinococci</taxon>
        <taxon>Deinococcales</taxon>
        <taxon>Deinococcaceae</taxon>
        <taxon>Deinococcus</taxon>
    </lineage>
</organism>